<evidence type="ECO:0000313" key="2">
    <source>
        <dbReference type="Proteomes" id="UP000324705"/>
    </source>
</evidence>
<dbReference type="PANTHER" id="PTHR11255:SF104">
    <property type="entry name" value="DIACYLGLYCEROL KINASE 2"/>
    <property type="match status" value="1"/>
</dbReference>
<accession>A0A9R0TJK0</accession>
<dbReference type="EMBL" id="LT934119">
    <property type="protein sequence ID" value="VAI14768.1"/>
    <property type="molecule type" value="Genomic_DNA"/>
</dbReference>
<protein>
    <recommendedName>
        <fullName evidence="3">Diacylglycerol kinase</fullName>
    </recommendedName>
</protein>
<dbReference type="Gramene" id="TRITD5Av1G066050.17">
    <property type="protein sequence ID" value="TRITD5Av1G066050.17"/>
    <property type="gene ID" value="TRITD5Av1G066050"/>
</dbReference>
<dbReference type="InterPro" id="IPR016064">
    <property type="entry name" value="NAD/diacylglycerol_kinase_sf"/>
</dbReference>
<sequence length="103" mass="11376">MASRQTAVGLSRAHRLAQGRVIRFHLHSSFPVQVDGEPWIQPPGCLEISHRGQMFMLRRPSEELTGHAAAVMSDVLVNAECNGVIDAAQKRLLLHEIALRLSS</sequence>
<dbReference type="SUPFAM" id="SSF111331">
    <property type="entry name" value="NAD kinase/diacylglycerol kinase-like"/>
    <property type="match status" value="1"/>
</dbReference>
<dbReference type="AlphaFoldDB" id="A0A9R0TJK0"/>
<dbReference type="GO" id="GO:0007165">
    <property type="term" value="P:signal transduction"/>
    <property type="evidence" value="ECO:0007669"/>
    <property type="project" value="InterPro"/>
</dbReference>
<dbReference type="GO" id="GO:0004143">
    <property type="term" value="F:ATP-dependent diacylglycerol kinase activity"/>
    <property type="evidence" value="ECO:0007669"/>
    <property type="project" value="InterPro"/>
</dbReference>
<evidence type="ECO:0000313" key="1">
    <source>
        <dbReference type="EMBL" id="VAI14768.1"/>
    </source>
</evidence>
<name>A0A9R0TJK0_TRITD</name>
<dbReference type="PANTHER" id="PTHR11255">
    <property type="entry name" value="DIACYLGLYCEROL KINASE"/>
    <property type="match status" value="1"/>
</dbReference>
<keyword evidence="2" id="KW-1185">Reference proteome</keyword>
<gene>
    <name evidence="1" type="ORF">TRITD_5Av1G066050</name>
</gene>
<evidence type="ECO:0008006" key="3">
    <source>
        <dbReference type="Google" id="ProtNLM"/>
    </source>
</evidence>
<organism evidence="1 2">
    <name type="scientific">Triticum turgidum subsp. durum</name>
    <name type="common">Durum wheat</name>
    <name type="synonym">Triticum durum</name>
    <dbReference type="NCBI Taxonomy" id="4567"/>
    <lineage>
        <taxon>Eukaryota</taxon>
        <taxon>Viridiplantae</taxon>
        <taxon>Streptophyta</taxon>
        <taxon>Embryophyta</taxon>
        <taxon>Tracheophyta</taxon>
        <taxon>Spermatophyta</taxon>
        <taxon>Magnoliopsida</taxon>
        <taxon>Liliopsida</taxon>
        <taxon>Poales</taxon>
        <taxon>Poaceae</taxon>
        <taxon>BOP clade</taxon>
        <taxon>Pooideae</taxon>
        <taxon>Triticodae</taxon>
        <taxon>Triticeae</taxon>
        <taxon>Triticinae</taxon>
        <taxon>Triticum</taxon>
    </lineage>
</organism>
<reference evidence="1 2" key="1">
    <citation type="submission" date="2017-09" db="EMBL/GenBank/DDBJ databases">
        <authorList>
            <consortium name="International Durum Wheat Genome Sequencing Consortium (IDWGSC)"/>
            <person name="Milanesi L."/>
        </authorList>
    </citation>
    <scope>NUCLEOTIDE SEQUENCE [LARGE SCALE GENOMIC DNA]</scope>
    <source>
        <strain evidence="2">cv. Svevo</strain>
    </source>
</reference>
<dbReference type="Proteomes" id="UP000324705">
    <property type="component" value="Chromosome 5A"/>
</dbReference>
<proteinExistence type="predicted"/>
<dbReference type="GO" id="GO:0016020">
    <property type="term" value="C:membrane"/>
    <property type="evidence" value="ECO:0007669"/>
    <property type="project" value="TreeGrafter"/>
</dbReference>
<dbReference type="InterPro" id="IPR037607">
    <property type="entry name" value="DGK"/>
</dbReference>